<organism evidence="2 3">
    <name type="scientific">Nephila pilipes</name>
    <name type="common">Giant wood spider</name>
    <name type="synonym">Nephila maculata</name>
    <dbReference type="NCBI Taxonomy" id="299642"/>
    <lineage>
        <taxon>Eukaryota</taxon>
        <taxon>Metazoa</taxon>
        <taxon>Ecdysozoa</taxon>
        <taxon>Arthropoda</taxon>
        <taxon>Chelicerata</taxon>
        <taxon>Arachnida</taxon>
        <taxon>Araneae</taxon>
        <taxon>Araneomorphae</taxon>
        <taxon>Entelegynae</taxon>
        <taxon>Araneoidea</taxon>
        <taxon>Nephilidae</taxon>
        <taxon>Nephila</taxon>
    </lineage>
</organism>
<proteinExistence type="predicted"/>
<comment type="caution">
    <text evidence="2">The sequence shown here is derived from an EMBL/GenBank/DDBJ whole genome shotgun (WGS) entry which is preliminary data.</text>
</comment>
<evidence type="ECO:0000313" key="1">
    <source>
        <dbReference type="EMBL" id="GFT06316.1"/>
    </source>
</evidence>
<gene>
    <name evidence="1" type="ORF">NPIL_124221</name>
    <name evidence="2" type="ORF">NPIL_535731</name>
</gene>
<keyword evidence="3" id="KW-1185">Reference proteome</keyword>
<dbReference type="EMBL" id="BMAW01007976">
    <property type="protein sequence ID" value="GFT06316.1"/>
    <property type="molecule type" value="Genomic_DNA"/>
</dbReference>
<name>A0A8X6PPV6_NEPPI</name>
<evidence type="ECO:0000313" key="2">
    <source>
        <dbReference type="EMBL" id="GFT75120.1"/>
    </source>
</evidence>
<protein>
    <submittedName>
        <fullName evidence="2">Uncharacterized protein</fullName>
    </submittedName>
</protein>
<sequence length="86" mass="9480">MYLDSTFTFHLEHVPFTGECEKGRERRNSKVAIAEELTHAQMAFLVLARVTTTPSCGGLAPAQIAMRVLARSRSCGSLQSNPLESR</sequence>
<dbReference type="EMBL" id="BMAW01070795">
    <property type="protein sequence ID" value="GFT75120.1"/>
    <property type="molecule type" value="Genomic_DNA"/>
</dbReference>
<dbReference type="Proteomes" id="UP000887013">
    <property type="component" value="Unassembled WGS sequence"/>
</dbReference>
<evidence type="ECO:0000313" key="3">
    <source>
        <dbReference type="Proteomes" id="UP000887013"/>
    </source>
</evidence>
<dbReference type="AlphaFoldDB" id="A0A8X6PPV6"/>
<accession>A0A8X6PPV6</accession>
<reference evidence="2" key="1">
    <citation type="submission" date="2020-08" db="EMBL/GenBank/DDBJ databases">
        <title>Multicomponent nature underlies the extraordinary mechanical properties of spider dragline silk.</title>
        <authorList>
            <person name="Kono N."/>
            <person name="Nakamura H."/>
            <person name="Mori M."/>
            <person name="Yoshida Y."/>
            <person name="Ohtoshi R."/>
            <person name="Malay A.D."/>
            <person name="Moran D.A.P."/>
            <person name="Tomita M."/>
            <person name="Numata K."/>
            <person name="Arakawa K."/>
        </authorList>
    </citation>
    <scope>NUCLEOTIDE SEQUENCE</scope>
</reference>